<dbReference type="PANTHER" id="PTHR10491">
    <property type="entry name" value="DTDP-4-DEHYDRORHAMNOSE REDUCTASE"/>
    <property type="match status" value="1"/>
</dbReference>
<dbReference type="AlphaFoldDB" id="A0A1U7H9Y4"/>
<dbReference type="EMBL" id="MRCB01000030">
    <property type="protein sequence ID" value="OKH20402.1"/>
    <property type="molecule type" value="Genomic_DNA"/>
</dbReference>
<dbReference type="PANTHER" id="PTHR10491:SF4">
    <property type="entry name" value="METHIONINE ADENOSYLTRANSFERASE 2 SUBUNIT BETA"/>
    <property type="match status" value="1"/>
</dbReference>
<evidence type="ECO:0000313" key="5">
    <source>
        <dbReference type="Proteomes" id="UP000186868"/>
    </source>
</evidence>
<keyword evidence="2" id="KW-0521">NADP</keyword>
<dbReference type="Gene3D" id="3.90.25.10">
    <property type="entry name" value="UDP-galactose 4-epimerase, domain 1"/>
    <property type="match status" value="1"/>
</dbReference>
<dbReference type="STRING" id="1921803.NIES593_18665"/>
<dbReference type="UniPathway" id="UPA00124"/>
<dbReference type="Pfam" id="PF04321">
    <property type="entry name" value="RmlD_sub_bind"/>
    <property type="match status" value="1"/>
</dbReference>
<dbReference type="OrthoDB" id="9803892at2"/>
<proteinExistence type="inferred from homology"/>
<evidence type="ECO:0000256" key="2">
    <source>
        <dbReference type="RuleBase" id="RU364082"/>
    </source>
</evidence>
<keyword evidence="2" id="KW-0560">Oxidoreductase</keyword>
<comment type="caution">
    <text evidence="4">The sequence shown here is derived from an EMBL/GenBank/DDBJ whole genome shotgun (WGS) entry which is preliminary data.</text>
</comment>
<protein>
    <recommendedName>
        <fullName evidence="2">dTDP-4-dehydrorhamnose reductase</fullName>
        <ecNumber evidence="2">1.1.1.133</ecNumber>
    </recommendedName>
</protein>
<dbReference type="CDD" id="cd05254">
    <property type="entry name" value="dTDP_HR_like_SDR_e"/>
    <property type="match status" value="1"/>
</dbReference>
<gene>
    <name evidence="4" type="ORF">NIES593_18665</name>
</gene>
<dbReference type="InterPro" id="IPR005913">
    <property type="entry name" value="dTDP_dehydrorham_reduct"/>
</dbReference>
<dbReference type="GO" id="GO:0008831">
    <property type="term" value="F:dTDP-4-dehydrorhamnose reductase activity"/>
    <property type="evidence" value="ECO:0007669"/>
    <property type="project" value="UniProtKB-EC"/>
</dbReference>
<name>A0A1U7H9Y4_9CYAN</name>
<accession>A0A1U7H9Y4</accession>
<dbReference type="SUPFAM" id="SSF51735">
    <property type="entry name" value="NAD(P)-binding Rossmann-fold domains"/>
    <property type="match status" value="1"/>
</dbReference>
<dbReference type="EC" id="1.1.1.133" evidence="2"/>
<keyword evidence="5" id="KW-1185">Reference proteome</keyword>
<comment type="function">
    <text evidence="2">Catalyzes the reduction of dTDP-6-deoxy-L-lyxo-4-hexulose to yield dTDP-L-rhamnose.</text>
</comment>
<dbReference type="FunFam" id="3.40.50.720:FF:000159">
    <property type="entry name" value="dTDP-4-dehydrorhamnose reductase"/>
    <property type="match status" value="1"/>
</dbReference>
<organism evidence="4 5">
    <name type="scientific">Hydrococcus rivularis NIES-593</name>
    <dbReference type="NCBI Taxonomy" id="1921803"/>
    <lineage>
        <taxon>Bacteria</taxon>
        <taxon>Bacillati</taxon>
        <taxon>Cyanobacteriota</taxon>
        <taxon>Cyanophyceae</taxon>
        <taxon>Pleurocapsales</taxon>
        <taxon>Hydrococcaceae</taxon>
        <taxon>Hydrococcus</taxon>
    </lineage>
</organism>
<dbReference type="Gene3D" id="3.40.50.720">
    <property type="entry name" value="NAD(P)-binding Rossmann-like Domain"/>
    <property type="match status" value="1"/>
</dbReference>
<dbReference type="RefSeq" id="WP_073601020.1">
    <property type="nucleotide sequence ID" value="NZ_MRCB01000030.1"/>
</dbReference>
<dbReference type="InterPro" id="IPR036291">
    <property type="entry name" value="NAD(P)-bd_dom_sf"/>
</dbReference>
<comment type="similarity">
    <text evidence="1 2">Belongs to the dTDP-4-dehydrorhamnose reductase family.</text>
</comment>
<dbReference type="GO" id="GO:0005829">
    <property type="term" value="C:cytosol"/>
    <property type="evidence" value="ECO:0007669"/>
    <property type="project" value="TreeGrafter"/>
</dbReference>
<dbReference type="InterPro" id="IPR029903">
    <property type="entry name" value="RmlD-like-bd"/>
</dbReference>
<feature type="domain" description="RmlD-like substrate binding" evidence="3">
    <location>
        <begin position="4"/>
        <end position="293"/>
    </location>
</feature>
<dbReference type="NCBIfam" id="TIGR01214">
    <property type="entry name" value="rmlD"/>
    <property type="match status" value="1"/>
</dbReference>
<sequence length="297" mass="32389">MTKRILVTGIHGQLGQELKQTLAPLGEVIGVGRETMDLTQANAIRQAIAEAKPDLIVNAAAYTAVDKAETEVELANTINAIAPAIMAQECQKLGVTLLHVSTDYVFDGKKNTPYVEEDSPNPLSAYGKSKLAGEAAIAQACQSHIILRTAWVYGTYGKGNFVKTMLRLGKEREEIRVVADQVGSPTWALDIAQAIAKLVLSSDKMSEATRGIYHFTNSGVASWYDFAIAIFEEARQLGFPLKIRQVVPITTAEYPMPAKRPAYSVLSSQKISAILGSHPPYWRDSLRQMLEQLASQA</sequence>
<dbReference type="GO" id="GO:0019305">
    <property type="term" value="P:dTDP-rhamnose biosynthetic process"/>
    <property type="evidence" value="ECO:0007669"/>
    <property type="project" value="UniProtKB-UniPathway"/>
</dbReference>
<dbReference type="Proteomes" id="UP000186868">
    <property type="component" value="Unassembled WGS sequence"/>
</dbReference>
<reference evidence="4 5" key="1">
    <citation type="submission" date="2016-11" db="EMBL/GenBank/DDBJ databases">
        <title>Draft Genome Sequences of Nine Cyanobacterial Strains from Diverse Habitats.</title>
        <authorList>
            <person name="Zhu T."/>
            <person name="Hou S."/>
            <person name="Lu X."/>
            <person name="Hess W.R."/>
        </authorList>
    </citation>
    <scope>NUCLEOTIDE SEQUENCE [LARGE SCALE GENOMIC DNA]</scope>
    <source>
        <strain evidence="4 5">NIES-593</strain>
    </source>
</reference>
<evidence type="ECO:0000259" key="3">
    <source>
        <dbReference type="Pfam" id="PF04321"/>
    </source>
</evidence>
<evidence type="ECO:0000256" key="1">
    <source>
        <dbReference type="ARBA" id="ARBA00010944"/>
    </source>
</evidence>
<evidence type="ECO:0000313" key="4">
    <source>
        <dbReference type="EMBL" id="OKH20402.1"/>
    </source>
</evidence>
<comment type="pathway">
    <text evidence="2">Carbohydrate biosynthesis; dTDP-L-rhamnose biosynthesis.</text>
</comment>